<evidence type="ECO:0000313" key="4">
    <source>
        <dbReference type="Proteomes" id="UP001218071"/>
    </source>
</evidence>
<dbReference type="RefSeq" id="WP_052333886.1">
    <property type="nucleotide sequence ID" value="NZ_CBYN010000173.1"/>
</dbReference>
<keyword evidence="3" id="KW-0012">Acyltransferase</keyword>
<keyword evidence="4" id="KW-1185">Reference proteome</keyword>
<dbReference type="InterPro" id="IPR000801">
    <property type="entry name" value="Esterase-like"/>
</dbReference>
<protein>
    <submittedName>
        <fullName evidence="3">Diacylglycerol acyltransferase/mycolyltransferase Ag85A</fullName>
        <ecNumber evidence="3">2.3.1.122</ecNumber>
    </submittedName>
</protein>
<dbReference type="SUPFAM" id="SSF53474">
    <property type="entry name" value="alpha/beta-Hydrolases"/>
    <property type="match status" value="1"/>
</dbReference>
<feature type="chain" id="PRO_5045229546" evidence="2">
    <location>
        <begin position="30"/>
        <end position="506"/>
    </location>
</feature>
<dbReference type="InterPro" id="IPR029058">
    <property type="entry name" value="AB_hydrolase_fold"/>
</dbReference>
<keyword evidence="3" id="KW-0808">Transferase</keyword>
<evidence type="ECO:0000256" key="2">
    <source>
        <dbReference type="SAM" id="SignalP"/>
    </source>
</evidence>
<sequence>MKFSRPAIAVAAAAVIAAGAVPAVQHVSAAGGRATVLDPAVSAVETTLAAAPTREETAASTTGTMSEQPTTSALSTQNTPTSSTTAAATTAAPTPSTTQRAAVPATAPVALEGKAPDKVVSVNPAPTALDRAPVDPNNPLVNGAAGTGDAAGNAAGASAVKPLGDVPQTTKGKDQRWVGILQRNERAWPNAAVRVHSDAMGRDIPVAVFRATDAQGKHVDNAPTIYLLNGAGGSEQDTDWVSQAFDEMFDTYARAGVNVVVPMEGAFSYYVDWAAEPPVNNIFYKGKQMWSTFLADELPDAIEPYLGADRDRRAIAGLSMAATSVLLLAEHNPGLYKAVGSFSGCAATSTPIPNWFVGLTVHRGATGMTPEHIFGEMGSDYNRYNDALVNAAALKGTPLYISTGTGLAAETDMPGYLRERLEKAGYGSAESLATGVANAATLQIEGGAIEGAMNACTHDFLVKAQANGVDVTHAELRPVGTHAWSSWRQDLKLSYDTVFKQALGLK</sequence>
<dbReference type="Gene3D" id="3.40.50.1820">
    <property type="entry name" value="alpha/beta hydrolase"/>
    <property type="match status" value="1"/>
</dbReference>
<feature type="signal peptide" evidence="2">
    <location>
        <begin position="1"/>
        <end position="29"/>
    </location>
</feature>
<dbReference type="Proteomes" id="UP001218071">
    <property type="component" value="Chromosome"/>
</dbReference>
<evidence type="ECO:0000256" key="1">
    <source>
        <dbReference type="SAM" id="MobiDB-lite"/>
    </source>
</evidence>
<dbReference type="EC" id="2.3.1.122" evidence="3"/>
<dbReference type="GO" id="GO:0050348">
    <property type="term" value="F:trehalose O-mycolyltransferase activity"/>
    <property type="evidence" value="ECO:0007669"/>
    <property type="project" value="UniProtKB-EC"/>
</dbReference>
<evidence type="ECO:0000313" key="3">
    <source>
        <dbReference type="EMBL" id="WCZ37884.1"/>
    </source>
</evidence>
<feature type="compositionally biased region" description="Low complexity" evidence="1">
    <location>
        <begin position="79"/>
        <end position="98"/>
    </location>
</feature>
<feature type="compositionally biased region" description="Polar residues" evidence="1">
    <location>
        <begin position="58"/>
        <end position="78"/>
    </location>
</feature>
<organism evidence="3 4">
    <name type="scientific">Corynebacterium jeddahense</name>
    <dbReference type="NCBI Taxonomy" id="1414719"/>
    <lineage>
        <taxon>Bacteria</taxon>
        <taxon>Bacillati</taxon>
        <taxon>Actinomycetota</taxon>
        <taxon>Actinomycetes</taxon>
        <taxon>Mycobacteriales</taxon>
        <taxon>Corynebacteriaceae</taxon>
        <taxon>Corynebacterium</taxon>
    </lineage>
</organism>
<proteinExistence type="predicted"/>
<feature type="region of interest" description="Disordered" evidence="1">
    <location>
        <begin position="48"/>
        <end position="110"/>
    </location>
</feature>
<gene>
    <name evidence="3" type="primary">fbpA2</name>
    <name evidence="3" type="ORF">CJEDD_01285</name>
</gene>
<name>A0ABY7UGN0_9CORY</name>
<dbReference type="EMBL" id="CP063194">
    <property type="protein sequence ID" value="WCZ37884.1"/>
    <property type="molecule type" value="Genomic_DNA"/>
</dbReference>
<dbReference type="Pfam" id="PF00756">
    <property type="entry name" value="Esterase"/>
    <property type="match status" value="1"/>
</dbReference>
<accession>A0ABY7UGN0</accession>
<reference evidence="3 4" key="1">
    <citation type="submission" date="2020-10" db="EMBL/GenBank/DDBJ databases">
        <title>Complete genome sequence of Corynebacterium jeddahense DSM 45997, type strain of Corynebacterium jeddahense.</title>
        <authorList>
            <person name="Busche T."/>
            <person name="Kalinowski J."/>
            <person name="Ruckert C."/>
        </authorList>
    </citation>
    <scope>NUCLEOTIDE SEQUENCE [LARGE SCALE GENOMIC DNA]</scope>
    <source>
        <strain evidence="3 4">DSM 45997</strain>
    </source>
</reference>
<keyword evidence="2" id="KW-0732">Signal</keyword>